<keyword evidence="8" id="KW-0812">Transmembrane</keyword>
<keyword evidence="4" id="KW-0479">Metal-binding</keyword>
<feature type="compositionally biased region" description="Low complexity" evidence="7">
    <location>
        <begin position="8"/>
        <end position="20"/>
    </location>
</feature>
<evidence type="ECO:0000256" key="3">
    <source>
        <dbReference type="ARBA" id="ARBA00022617"/>
    </source>
</evidence>
<dbReference type="RefSeq" id="WP_242163817.1">
    <property type="nucleotide sequence ID" value="NZ_JAJMLW010000001.1"/>
</dbReference>
<protein>
    <submittedName>
        <fullName evidence="10">Cytochrome c3 family protein</fullName>
    </submittedName>
</protein>
<evidence type="ECO:0000256" key="8">
    <source>
        <dbReference type="SAM" id="Phobius"/>
    </source>
</evidence>
<organism evidence="10 11">
    <name type="scientific">Adlercreutzia faecimuris</name>
    <dbReference type="NCBI Taxonomy" id="2897341"/>
    <lineage>
        <taxon>Bacteria</taxon>
        <taxon>Bacillati</taxon>
        <taxon>Actinomycetota</taxon>
        <taxon>Coriobacteriia</taxon>
        <taxon>Eggerthellales</taxon>
        <taxon>Eggerthellaceae</taxon>
        <taxon>Adlercreutzia</taxon>
    </lineage>
</organism>
<dbReference type="Pfam" id="PF14537">
    <property type="entry name" value="Cytochrom_c3_2"/>
    <property type="match status" value="1"/>
</dbReference>
<accession>A0ABS9WFC0</accession>
<evidence type="ECO:0000259" key="9">
    <source>
        <dbReference type="Pfam" id="PF14537"/>
    </source>
</evidence>
<evidence type="ECO:0000256" key="5">
    <source>
        <dbReference type="ARBA" id="ARBA00022982"/>
    </source>
</evidence>
<evidence type="ECO:0000256" key="7">
    <source>
        <dbReference type="SAM" id="MobiDB-lite"/>
    </source>
</evidence>
<evidence type="ECO:0000313" key="10">
    <source>
        <dbReference type="EMBL" id="MCI2241548.1"/>
    </source>
</evidence>
<keyword evidence="6" id="KW-0408">Iron</keyword>
<keyword evidence="3" id="KW-0349">Heme</keyword>
<evidence type="ECO:0000256" key="2">
    <source>
        <dbReference type="ARBA" id="ARBA00022448"/>
    </source>
</evidence>
<keyword evidence="5" id="KW-0249">Electron transport</keyword>
<dbReference type="InterPro" id="IPR036280">
    <property type="entry name" value="Multihaem_cyt_sf"/>
</dbReference>
<evidence type="ECO:0000313" key="11">
    <source>
        <dbReference type="Proteomes" id="UP001430755"/>
    </source>
</evidence>
<reference evidence="10" key="1">
    <citation type="submission" date="2021-11" db="EMBL/GenBank/DDBJ databases">
        <title>A Novel Adlercreutzia Species, isolated from a Allomyrina dichotoma larva feces.</title>
        <authorList>
            <person name="Suh M.K."/>
        </authorList>
    </citation>
    <scope>NUCLEOTIDE SEQUENCE</scope>
    <source>
        <strain evidence="10">JBNU-10</strain>
    </source>
</reference>
<feature type="transmembrane region" description="Helical" evidence="8">
    <location>
        <begin position="29"/>
        <end position="50"/>
    </location>
</feature>
<sequence length="234" mass="25326">MTDEKNNAVPGAPASSPAARRVPRSRRKLAVAGAVVAAVVVAAGAGFWVWHEQPSFCNAICHAPQDPINATYDGEPGQAGLDKWGNPVDDMGDLMVVQHKQAGLTCLSCHEPTLGQQVTEGLHWVSGDFEYPLDERSLTDLNHYLQKDDPESFCLNEGCHNMTRDDLAAATTALGKRNPHATEVRHEQIECGECHKSHRQSVNACSRCHDDAPIPDGWLGAHEAAQLDASGFPY</sequence>
<dbReference type="Proteomes" id="UP001430755">
    <property type="component" value="Unassembled WGS sequence"/>
</dbReference>
<evidence type="ECO:0000256" key="4">
    <source>
        <dbReference type="ARBA" id="ARBA00022723"/>
    </source>
</evidence>
<keyword evidence="8" id="KW-0472">Membrane</keyword>
<dbReference type="SUPFAM" id="SSF48695">
    <property type="entry name" value="Multiheme cytochromes"/>
    <property type="match status" value="1"/>
</dbReference>
<evidence type="ECO:0000256" key="1">
    <source>
        <dbReference type="ARBA" id="ARBA00004196"/>
    </source>
</evidence>
<feature type="region of interest" description="Disordered" evidence="7">
    <location>
        <begin position="1"/>
        <end position="23"/>
    </location>
</feature>
<dbReference type="Gene3D" id="1.10.1130.10">
    <property type="entry name" value="Flavocytochrome C3, Chain A"/>
    <property type="match status" value="1"/>
</dbReference>
<keyword evidence="2" id="KW-0813">Transport</keyword>
<evidence type="ECO:0000256" key="6">
    <source>
        <dbReference type="ARBA" id="ARBA00023004"/>
    </source>
</evidence>
<feature type="domain" description="Tetrahaem cytochrome" evidence="9">
    <location>
        <begin position="157"/>
        <end position="210"/>
    </location>
</feature>
<name>A0ABS9WFC0_9ACTN</name>
<keyword evidence="8" id="KW-1133">Transmembrane helix</keyword>
<comment type="subcellular location">
    <subcellularLocation>
        <location evidence="1">Cell envelope</location>
    </subcellularLocation>
</comment>
<gene>
    <name evidence="10" type="ORF">LPT13_04165</name>
</gene>
<keyword evidence="11" id="KW-1185">Reference proteome</keyword>
<dbReference type="EMBL" id="JAJMLW010000001">
    <property type="protein sequence ID" value="MCI2241548.1"/>
    <property type="molecule type" value="Genomic_DNA"/>
</dbReference>
<proteinExistence type="predicted"/>
<comment type="caution">
    <text evidence="10">The sequence shown here is derived from an EMBL/GenBank/DDBJ whole genome shotgun (WGS) entry which is preliminary data.</text>
</comment>
<dbReference type="InterPro" id="IPR012286">
    <property type="entry name" value="Tetrahaem_cytochrome"/>
</dbReference>